<organism evidence="1 2">
    <name type="scientific">Pyxidicoccus parkwayensis</name>
    <dbReference type="NCBI Taxonomy" id="2813578"/>
    <lineage>
        <taxon>Bacteria</taxon>
        <taxon>Pseudomonadati</taxon>
        <taxon>Myxococcota</taxon>
        <taxon>Myxococcia</taxon>
        <taxon>Myxococcales</taxon>
        <taxon>Cystobacterineae</taxon>
        <taxon>Myxococcaceae</taxon>
        <taxon>Pyxidicoccus</taxon>
    </lineage>
</organism>
<reference evidence="1 2" key="1">
    <citation type="submission" date="2021-02" db="EMBL/GenBank/DDBJ databases">
        <title>De Novo genome assembly of isolated myxobacteria.</title>
        <authorList>
            <person name="Stevens D.C."/>
        </authorList>
    </citation>
    <scope>NUCLEOTIDE SEQUENCE [LARGE SCALE GENOMIC DNA]</scope>
    <source>
        <strain evidence="2">SCPEA02</strain>
    </source>
</reference>
<protein>
    <submittedName>
        <fullName evidence="1">Uncharacterized protein</fullName>
    </submittedName>
</protein>
<proteinExistence type="predicted"/>
<gene>
    <name evidence="1" type="ORF">JY651_04875</name>
</gene>
<dbReference type="Proteomes" id="UP000662747">
    <property type="component" value="Chromosome"/>
</dbReference>
<evidence type="ECO:0000313" key="1">
    <source>
        <dbReference type="EMBL" id="QSQ24305.1"/>
    </source>
</evidence>
<keyword evidence="2" id="KW-1185">Reference proteome</keyword>
<sequence>MVDVARMELLQALRALPRGAGPDALRPLAVLFEAAVDMDDDVDLRFRDELIRVLGAVMAEHTPVTIEDAAASATGVEAAVLVATLPRLRVMLAQVRGLKAFLTAEALEMLTGAEALLREVPVMHTRQQLEAAVNASLARLAAELSRLHAPVAVLPEDALHVARWMLGSGPPPRGAAVLELARGLDSFCHRAPLSPPDLESLRSLARRADQERDTAGWPLMMERLRTVRPRLLPRRAVPPLYRSLAGVQARTAGAPASLEALLRE</sequence>
<accession>A0ABX7NZR6</accession>
<dbReference type="EMBL" id="CP071090">
    <property type="protein sequence ID" value="QSQ24305.1"/>
    <property type="molecule type" value="Genomic_DNA"/>
</dbReference>
<evidence type="ECO:0000313" key="2">
    <source>
        <dbReference type="Proteomes" id="UP000662747"/>
    </source>
</evidence>
<name>A0ABX7NZR6_9BACT</name>
<dbReference type="RefSeq" id="WP_206725871.1">
    <property type="nucleotide sequence ID" value="NZ_CP071090.1"/>
</dbReference>